<dbReference type="PANTHER" id="PTHR11365:SF23">
    <property type="entry name" value="HYPOTHETICAL 5-OXOPROLINASE (EUROFUNG)-RELATED"/>
    <property type="match status" value="1"/>
</dbReference>
<dbReference type="InterPro" id="IPR003692">
    <property type="entry name" value="Hydantoinase_B"/>
</dbReference>
<evidence type="ECO:0000256" key="1">
    <source>
        <dbReference type="ARBA" id="ARBA00010403"/>
    </source>
</evidence>
<reference evidence="6 7" key="1">
    <citation type="submission" date="2024-03" db="EMBL/GenBank/DDBJ databases">
        <title>High-quality draft genome sequence of Oceanobacter sp. wDCs-4.</title>
        <authorList>
            <person name="Dong C."/>
        </authorList>
    </citation>
    <scope>NUCLEOTIDE SEQUENCE [LARGE SCALE GENOMIC DNA]</scope>
    <source>
        <strain evidence="7">wDCs-4</strain>
    </source>
</reference>
<comment type="similarity">
    <text evidence="1">Belongs to the oxoprolinase family.</text>
</comment>
<keyword evidence="7" id="KW-1185">Reference proteome</keyword>
<dbReference type="Pfam" id="PF05378">
    <property type="entry name" value="Hydant_A_N"/>
    <property type="match status" value="1"/>
</dbReference>
<dbReference type="Pfam" id="PF02538">
    <property type="entry name" value="Hydantoinase_B"/>
    <property type="match status" value="1"/>
</dbReference>
<dbReference type="InterPro" id="IPR045079">
    <property type="entry name" value="Oxoprolinase-like"/>
</dbReference>
<evidence type="ECO:0000259" key="3">
    <source>
        <dbReference type="Pfam" id="PF01968"/>
    </source>
</evidence>
<dbReference type="InterPro" id="IPR002821">
    <property type="entry name" value="Hydantoinase_A"/>
</dbReference>
<evidence type="ECO:0000313" key="6">
    <source>
        <dbReference type="EMBL" id="MFK4750866.1"/>
    </source>
</evidence>
<organism evidence="6 7">
    <name type="scientific">Oceanobacter antarcticus</name>
    <dbReference type="NCBI Taxonomy" id="3133425"/>
    <lineage>
        <taxon>Bacteria</taxon>
        <taxon>Pseudomonadati</taxon>
        <taxon>Pseudomonadota</taxon>
        <taxon>Gammaproteobacteria</taxon>
        <taxon>Oceanospirillales</taxon>
        <taxon>Oceanospirillaceae</taxon>
        <taxon>Oceanobacter</taxon>
    </lineage>
</organism>
<evidence type="ECO:0000256" key="2">
    <source>
        <dbReference type="SAM" id="MobiDB-lite"/>
    </source>
</evidence>
<evidence type="ECO:0000313" key="7">
    <source>
        <dbReference type="Proteomes" id="UP001620597"/>
    </source>
</evidence>
<gene>
    <name evidence="6" type="ORF">WG929_00450</name>
</gene>
<dbReference type="PANTHER" id="PTHR11365">
    <property type="entry name" value="5-OXOPROLINASE RELATED"/>
    <property type="match status" value="1"/>
</dbReference>
<evidence type="ECO:0000259" key="4">
    <source>
        <dbReference type="Pfam" id="PF02538"/>
    </source>
</evidence>
<proteinExistence type="inferred from homology"/>
<dbReference type="InterPro" id="IPR008040">
    <property type="entry name" value="Hydant_A_N"/>
</dbReference>
<dbReference type="Proteomes" id="UP001620597">
    <property type="component" value="Unassembled WGS sequence"/>
</dbReference>
<protein>
    <submittedName>
        <fullName evidence="6">Hydantoinase B/oxoprolinase family protein</fullName>
    </submittedName>
</protein>
<accession>A0ABW8ND39</accession>
<sequence length="1245" mass="133698">MTQPAASLSPHLNTPASRWQFWIDRGGTFTDLVALRPDGVLVTHKLLSANPDHYNDAAIEGIRQLLRRYPEQGGLIQQVKMGTTVATNALLERKGAPVALLISRGLRDQLQIGYQTRPDLFAVAIEQPERLYQAVYEVPERILASGQVDWPLDLEAARVQLQEAWDGGLRAVAVVLMHAYKYPQHELALAELARVVGFEQISLSHQVSPLIKLVARGETTLADAYLTPVLQHYLANVEQQLQGICVDATLALMQSNGGLAPAAMLSGKDAVLSGPAGGVVGMVRTATADGFERLLGFDMGGTSTDVSHFAGELERETSTRIAGVGLRVPMMNIHTVAAGGGSIVTFADGRLQVGPQSAGAFPGPACYRNGGPLTVTDCNVLLGRIQPQYFPSLFGPGQDLPLNVDIVRQQFQQLALEVSHQTGQAQTAESLAQGFLAIAVDNMARAAKKISVQRGYDVRDYALVAFGGAGAQHACQVAEALGIEQVYLHPMAGVLSAFGIGVADQRWLGEQPVETVLEQMANQQQRVCQQLQQQAQQSLPATAEVADHWRAYVRYQGADTPLLVALAAPETMAAEFAIRHQRLFGFVSADQPLICDAIQLERIQPGEPLPRLIPRAGDTPEPLASVEMVFPAGRQSVKVYSRESLPSGFCAAGPLLFTDSNSTLVVEPGWTCQVIASGALVLEKVREDVQEKMLESQSKQQTEQPSDTELPDPEPSGADPVQLEVFNNLFMAAAEQMGLVLEKTASSVNIKERLDFSCAIFDRNAELIANAPHIPVHLGSMSDSVLAVVRRHPEIEAGDAFVLNSPYEGGTHLPDITVVKPVFIAGNTTGTADFFVAARGHHADIGGITPGSMPANSQHIDEEGVLIDNLLLMRQGVLLTDSILNVLTNTRYPARNPQQNIADLKAQLAACETGARELARLCQRYGRRLVHQYMGYVLDNAEDTLRTCLAQLPSGQFDQLMDDGTRFAVRIEVDQQTRSALIDFTGTGYRPDQAMHPGNFNAPTSVVRAAVLYVFRVLVARPIPLNAGLFRALTIRVPDASIIAPCYPAAVVSGNVETAQYLVDTLMGALQLMAACQGTNNNLTFGNQRYQYYETLCGGAGGSAFGAGASGVHSHMTNSRLTDPEVLEQRYPVVLDHFHLRRSSGGAGQYPGGMGVERHIRFLEPMTANIISGRRQVAPFGIQGGGAGSCGVNMVMRGRTAAGEPKSVLPVAACARLELDVNDTLAIHTPGGGGYGTATVPVAGR</sequence>
<feature type="domain" description="Hydantoinase A/oxoprolinase" evidence="3">
    <location>
        <begin position="216"/>
        <end position="506"/>
    </location>
</feature>
<dbReference type="EMBL" id="JBBKTX010000001">
    <property type="protein sequence ID" value="MFK4750866.1"/>
    <property type="molecule type" value="Genomic_DNA"/>
</dbReference>
<feature type="compositionally biased region" description="Polar residues" evidence="2">
    <location>
        <begin position="695"/>
        <end position="707"/>
    </location>
</feature>
<feature type="region of interest" description="Disordered" evidence="2">
    <location>
        <begin position="691"/>
        <end position="718"/>
    </location>
</feature>
<feature type="domain" description="Hydantoinase B/oxoprolinase" evidence="4">
    <location>
        <begin position="719"/>
        <end position="1237"/>
    </location>
</feature>
<name>A0ABW8ND39_9GAMM</name>
<comment type="caution">
    <text evidence="6">The sequence shown here is derived from an EMBL/GenBank/DDBJ whole genome shotgun (WGS) entry which is preliminary data.</text>
</comment>
<evidence type="ECO:0000259" key="5">
    <source>
        <dbReference type="Pfam" id="PF05378"/>
    </source>
</evidence>
<dbReference type="RefSeq" id="WP_416204427.1">
    <property type="nucleotide sequence ID" value="NZ_JBBKTX010000001.1"/>
</dbReference>
<dbReference type="Pfam" id="PF01968">
    <property type="entry name" value="Hydantoinase_A"/>
    <property type="match status" value="1"/>
</dbReference>
<feature type="domain" description="Hydantoinase/oxoprolinase N-terminal" evidence="5">
    <location>
        <begin position="21"/>
        <end position="195"/>
    </location>
</feature>